<feature type="compositionally biased region" description="Polar residues" evidence="1">
    <location>
        <begin position="64"/>
        <end position="74"/>
    </location>
</feature>
<accession>A2Q6E1</accession>
<dbReference type="PaxDb" id="3880-AES98069"/>
<dbReference type="EMBL" id="AC174468">
    <property type="protein sequence ID" value="ABN09161.1"/>
    <property type="molecule type" value="Genomic_DNA"/>
</dbReference>
<feature type="compositionally biased region" description="Polar residues" evidence="1">
    <location>
        <begin position="38"/>
        <end position="54"/>
    </location>
</feature>
<dbReference type="GO" id="GO:0004843">
    <property type="term" value="F:cysteine-type deubiquitinase activity"/>
    <property type="evidence" value="ECO:0000318"/>
    <property type="project" value="GO_Central"/>
</dbReference>
<evidence type="ECO:0000313" key="3">
    <source>
        <dbReference type="EMBL" id="AES98069.1"/>
    </source>
</evidence>
<protein>
    <recommendedName>
        <fullName evidence="6">OTU domain-containing protein</fullName>
    </recommendedName>
</protein>
<reference evidence="3 5" key="4">
    <citation type="journal article" date="2014" name="BMC Genomics">
        <title>An improved genome release (version Mt4.0) for the model legume Medicago truncatula.</title>
        <authorList>
            <person name="Tang H."/>
            <person name="Krishnakumar V."/>
            <person name="Bidwell S."/>
            <person name="Rosen B."/>
            <person name="Chan A."/>
            <person name="Zhou S."/>
            <person name="Gentzbittel L."/>
            <person name="Childs K.L."/>
            <person name="Yandell M."/>
            <person name="Gundlach H."/>
            <person name="Mayer K.F."/>
            <person name="Schwartz D.C."/>
            <person name="Town C.D."/>
        </authorList>
    </citation>
    <scope>GENOME REANNOTATION</scope>
    <source>
        <strain evidence="4 5">cv. Jemalong A17</strain>
    </source>
</reference>
<evidence type="ECO:0000313" key="4">
    <source>
        <dbReference type="EnsemblPlants" id="AES98069"/>
    </source>
</evidence>
<dbReference type="HOGENOM" id="CLU_115142_0_0_1"/>
<evidence type="ECO:0000313" key="2">
    <source>
        <dbReference type="EMBL" id="ABN09161.1"/>
    </source>
</evidence>
<dbReference type="AlphaFoldDB" id="A2Q6E1"/>
<gene>
    <name evidence="3" type="ordered locus">MTR_5g063910</name>
    <name evidence="2" type="ORF">MtrDRAFT_AC174468g8v1</name>
</gene>
<reference evidence="3 5" key="3">
    <citation type="journal article" date="2011" name="Nature">
        <title>The Medicago genome provides insight into the evolution of rhizobial symbioses.</title>
        <authorList>
            <person name="Young N.D."/>
            <person name="Debelle F."/>
            <person name="Oldroyd G.E."/>
            <person name="Geurts R."/>
            <person name="Cannon S.B."/>
            <person name="Udvardi M.K."/>
            <person name="Benedito V.A."/>
            <person name="Mayer K.F."/>
            <person name="Gouzy J."/>
            <person name="Schoof H."/>
            <person name="Van de Peer Y."/>
            <person name="Proost S."/>
            <person name="Cook D.R."/>
            <person name="Meyers B.C."/>
            <person name="Spannagl M."/>
            <person name="Cheung F."/>
            <person name="De Mita S."/>
            <person name="Krishnakumar V."/>
            <person name="Gundlach H."/>
            <person name="Zhou S."/>
            <person name="Mudge J."/>
            <person name="Bharti A.K."/>
            <person name="Murray J.D."/>
            <person name="Naoumkina M.A."/>
            <person name="Rosen B."/>
            <person name="Silverstein K.A."/>
            <person name="Tang H."/>
            <person name="Rombauts S."/>
            <person name="Zhao P.X."/>
            <person name="Zhou P."/>
            <person name="Barbe V."/>
            <person name="Bardou P."/>
            <person name="Bechner M."/>
            <person name="Bellec A."/>
            <person name="Berger A."/>
            <person name="Berges H."/>
            <person name="Bidwell S."/>
            <person name="Bisseling T."/>
            <person name="Choisne N."/>
            <person name="Couloux A."/>
            <person name="Denny R."/>
            <person name="Deshpande S."/>
            <person name="Dai X."/>
            <person name="Doyle J.J."/>
            <person name="Dudez A.M."/>
            <person name="Farmer A.D."/>
            <person name="Fouteau S."/>
            <person name="Franken C."/>
            <person name="Gibelin C."/>
            <person name="Gish J."/>
            <person name="Goldstein S."/>
            <person name="Gonzalez A.J."/>
            <person name="Green P.J."/>
            <person name="Hallab A."/>
            <person name="Hartog M."/>
            <person name="Hua A."/>
            <person name="Humphray S.J."/>
            <person name="Jeong D.H."/>
            <person name="Jing Y."/>
            <person name="Jocker A."/>
            <person name="Kenton S.M."/>
            <person name="Kim D.J."/>
            <person name="Klee K."/>
            <person name="Lai H."/>
            <person name="Lang C."/>
            <person name="Lin S."/>
            <person name="Macmil S.L."/>
            <person name="Magdelenat G."/>
            <person name="Matthews L."/>
            <person name="McCorrison J."/>
            <person name="Monaghan E.L."/>
            <person name="Mun J.H."/>
            <person name="Najar F.Z."/>
            <person name="Nicholson C."/>
            <person name="Noirot C."/>
            <person name="O'Bleness M."/>
            <person name="Paule C.R."/>
            <person name="Poulain J."/>
            <person name="Prion F."/>
            <person name="Qin B."/>
            <person name="Qu C."/>
            <person name="Retzel E.F."/>
            <person name="Riddle C."/>
            <person name="Sallet E."/>
            <person name="Samain S."/>
            <person name="Samson N."/>
            <person name="Sanders I."/>
            <person name="Saurat O."/>
            <person name="Scarpelli C."/>
            <person name="Schiex T."/>
            <person name="Segurens B."/>
            <person name="Severin A.J."/>
            <person name="Sherrier D.J."/>
            <person name="Shi R."/>
            <person name="Sims S."/>
            <person name="Singer S.R."/>
            <person name="Sinharoy S."/>
            <person name="Sterck L."/>
            <person name="Viollet A."/>
            <person name="Wang B.B."/>
            <person name="Wang K."/>
            <person name="Wang M."/>
            <person name="Wang X."/>
            <person name="Warfsmann J."/>
            <person name="Weissenbach J."/>
            <person name="White D.D."/>
            <person name="White J.D."/>
            <person name="Wiley G.B."/>
            <person name="Wincker P."/>
            <person name="Xing Y."/>
            <person name="Yang L."/>
            <person name="Yao Z."/>
            <person name="Ying F."/>
            <person name="Zhai J."/>
            <person name="Zhou L."/>
            <person name="Zuber A."/>
            <person name="Denarie J."/>
            <person name="Dixon R.A."/>
            <person name="May G.D."/>
            <person name="Schwartz D.C."/>
            <person name="Rogers J."/>
            <person name="Quetier F."/>
            <person name="Town C.D."/>
            <person name="Roe B.A."/>
        </authorList>
    </citation>
    <scope>NUCLEOTIDE SEQUENCE [LARGE SCALE GENOMIC DNA]</scope>
    <source>
        <strain evidence="3">A17</strain>
        <strain evidence="4 5">cv. Jemalong A17</strain>
    </source>
</reference>
<keyword evidence="5" id="KW-1185">Reference proteome</keyword>
<name>A2Q6E1_MEDTR</name>
<dbReference type="EnsemblPlants" id="AES98069">
    <property type="protein sequence ID" value="AES98069"/>
    <property type="gene ID" value="MTR_5g063910"/>
</dbReference>
<reference evidence="2" key="1">
    <citation type="submission" date="2006-01" db="EMBL/GenBank/DDBJ databases">
        <authorList>
            <person name="Town C.D."/>
        </authorList>
    </citation>
    <scope>NUCLEOTIDE SEQUENCE</scope>
</reference>
<dbReference type="Gene3D" id="3.90.70.80">
    <property type="match status" value="1"/>
</dbReference>
<feature type="region of interest" description="Disordered" evidence="1">
    <location>
        <begin position="1"/>
        <end position="80"/>
    </location>
</feature>
<evidence type="ECO:0008006" key="6">
    <source>
        <dbReference type="Google" id="ProtNLM"/>
    </source>
</evidence>
<reference evidence="4" key="5">
    <citation type="submission" date="2015-04" db="UniProtKB">
        <authorList>
            <consortium name="EnsemblPlants"/>
        </authorList>
    </citation>
    <scope>IDENTIFICATION</scope>
    <source>
        <strain evidence="4">cv. Jemalong A17</strain>
    </source>
</reference>
<organism evidence="2">
    <name type="scientific">Medicago truncatula</name>
    <name type="common">Barrel medic</name>
    <name type="synonym">Medicago tribuloides</name>
    <dbReference type="NCBI Taxonomy" id="3880"/>
    <lineage>
        <taxon>Eukaryota</taxon>
        <taxon>Viridiplantae</taxon>
        <taxon>Streptophyta</taxon>
        <taxon>Embryophyta</taxon>
        <taxon>Tracheophyta</taxon>
        <taxon>Spermatophyta</taxon>
        <taxon>Magnoliopsida</taxon>
        <taxon>eudicotyledons</taxon>
        <taxon>Gunneridae</taxon>
        <taxon>Pentapetalae</taxon>
        <taxon>rosids</taxon>
        <taxon>fabids</taxon>
        <taxon>Fabales</taxon>
        <taxon>Fabaceae</taxon>
        <taxon>Papilionoideae</taxon>
        <taxon>50 kb inversion clade</taxon>
        <taxon>NPAAA clade</taxon>
        <taxon>Hologalegina</taxon>
        <taxon>IRL clade</taxon>
        <taxon>Trifolieae</taxon>
        <taxon>Medicago</taxon>
    </lineage>
</organism>
<dbReference type="CDD" id="cd22744">
    <property type="entry name" value="OTU"/>
    <property type="match status" value="1"/>
</dbReference>
<reference evidence="2" key="2">
    <citation type="submission" date="2007-03" db="EMBL/GenBank/DDBJ databases">
        <authorList>
            <consortium name="The International Medicago Genome Annotation Group"/>
        </authorList>
    </citation>
    <scope>NUCLEOTIDE SEQUENCE</scope>
</reference>
<dbReference type="EMBL" id="CM001221">
    <property type="protein sequence ID" value="AES98069.1"/>
    <property type="molecule type" value="Genomic_DNA"/>
</dbReference>
<sequence>MLNSPPRKVVTKGAPKRVKSTPKTRSTSRIPSRRESIDSQNPDSQCSKANSNVPKSKGARLGTYSLSQVSTPTSKPKPYSNIPYISQIPMIMRPYIEDIVNVKGDDNCGFWVIARHLGTDEDNHVLVRHALINELKNHKSDYLPIYGTEKHFKLILDGLHPPTSRSGIAPRDVKTGGPALAGFWL</sequence>
<proteinExistence type="predicted"/>
<dbReference type="Proteomes" id="UP000002051">
    <property type="component" value="Chromosome 5"/>
</dbReference>
<evidence type="ECO:0000313" key="5">
    <source>
        <dbReference type="Proteomes" id="UP000002051"/>
    </source>
</evidence>
<evidence type="ECO:0000256" key="1">
    <source>
        <dbReference type="SAM" id="MobiDB-lite"/>
    </source>
</evidence>